<evidence type="ECO:0000313" key="2">
    <source>
        <dbReference type="Proteomes" id="UP000789920"/>
    </source>
</evidence>
<sequence>KCDGRFLVCLKLIDEEIYLENLIGNLNEALIKAKHIYVASYYIDDLK</sequence>
<comment type="caution">
    <text evidence="1">The sequence shown here is derived from an EMBL/GenBank/DDBJ whole genome shotgun (WGS) entry which is preliminary data.</text>
</comment>
<evidence type="ECO:0000313" key="1">
    <source>
        <dbReference type="EMBL" id="CAG8834198.1"/>
    </source>
</evidence>
<organism evidence="1 2">
    <name type="scientific">Racocetra persica</name>
    <dbReference type="NCBI Taxonomy" id="160502"/>
    <lineage>
        <taxon>Eukaryota</taxon>
        <taxon>Fungi</taxon>
        <taxon>Fungi incertae sedis</taxon>
        <taxon>Mucoromycota</taxon>
        <taxon>Glomeromycotina</taxon>
        <taxon>Glomeromycetes</taxon>
        <taxon>Diversisporales</taxon>
        <taxon>Gigasporaceae</taxon>
        <taxon>Racocetra</taxon>
    </lineage>
</organism>
<accession>A0ACA9SEN4</accession>
<protein>
    <submittedName>
        <fullName evidence="1">11667_t:CDS:1</fullName>
    </submittedName>
</protein>
<gene>
    <name evidence="1" type="ORF">RPERSI_LOCUS29116</name>
</gene>
<keyword evidence="2" id="KW-1185">Reference proteome</keyword>
<dbReference type="EMBL" id="CAJVQC010108462">
    <property type="protein sequence ID" value="CAG8834198.1"/>
    <property type="molecule type" value="Genomic_DNA"/>
</dbReference>
<name>A0ACA9SEN4_9GLOM</name>
<feature type="non-terminal residue" evidence="1">
    <location>
        <position position="47"/>
    </location>
</feature>
<proteinExistence type="predicted"/>
<feature type="non-terminal residue" evidence="1">
    <location>
        <position position="1"/>
    </location>
</feature>
<dbReference type="Proteomes" id="UP000789920">
    <property type="component" value="Unassembled WGS sequence"/>
</dbReference>
<reference evidence="1" key="1">
    <citation type="submission" date="2021-06" db="EMBL/GenBank/DDBJ databases">
        <authorList>
            <person name="Kallberg Y."/>
            <person name="Tangrot J."/>
            <person name="Rosling A."/>
        </authorList>
    </citation>
    <scope>NUCLEOTIDE SEQUENCE</scope>
    <source>
        <strain evidence="1">MA461A</strain>
    </source>
</reference>